<feature type="transmembrane region" description="Helical" evidence="1">
    <location>
        <begin position="181"/>
        <end position="199"/>
    </location>
</feature>
<organism evidence="2 3">
    <name type="scientific">Olsenella profusa</name>
    <dbReference type="NCBI Taxonomy" id="138595"/>
    <lineage>
        <taxon>Bacteria</taxon>
        <taxon>Bacillati</taxon>
        <taxon>Actinomycetota</taxon>
        <taxon>Coriobacteriia</taxon>
        <taxon>Coriobacteriales</taxon>
        <taxon>Atopobiaceae</taxon>
        <taxon>Olsenella</taxon>
    </lineage>
</organism>
<feature type="transmembrane region" description="Helical" evidence="1">
    <location>
        <begin position="12"/>
        <end position="30"/>
    </location>
</feature>
<comment type="caution">
    <text evidence="2">The sequence shown here is derived from an EMBL/GenBank/DDBJ whole genome shotgun (WGS) entry which is preliminary data.</text>
</comment>
<protein>
    <submittedName>
        <fullName evidence="2">YibE/F family protein</fullName>
    </submittedName>
</protein>
<feature type="transmembrane region" description="Helical" evidence="1">
    <location>
        <begin position="155"/>
        <end position="175"/>
    </location>
</feature>
<keyword evidence="3" id="KW-1185">Reference proteome</keyword>
<feature type="transmembrane region" description="Helical" evidence="1">
    <location>
        <begin position="251"/>
        <end position="272"/>
    </location>
</feature>
<feature type="transmembrane region" description="Helical" evidence="1">
    <location>
        <begin position="316"/>
        <end position="335"/>
    </location>
</feature>
<keyword evidence="1" id="KW-0472">Membrane</keyword>
<dbReference type="Proteomes" id="UP000712527">
    <property type="component" value="Unassembled WGS sequence"/>
</dbReference>
<feature type="transmembrane region" description="Helical" evidence="1">
    <location>
        <begin position="130"/>
        <end position="148"/>
    </location>
</feature>
<dbReference type="RefSeq" id="WP_204792768.1">
    <property type="nucleotide sequence ID" value="NZ_JACSNQ010000003.1"/>
</dbReference>
<sequence>MRKRLLESSDVVVLVAIAVVVALVALWGRANPIDFASLDTDGISYPSGTVTEVVSEDLEPTPYDSSRLWGSQELRVRIDDGPLAGQEVDIHNEMNDTHNIRCEQGTRVVVRLEAQEGLEPYYSIYNYNRGLGLLGLVAVFAVFMVGVGRMKGLRSLIGLAFAIFLIACFMLPAFYHGYPVIPVTVAVALAITVSSMTLLNGWSAKTRVSILATVCGILVAAVFYVIFSAVLHVSGYNMDAADDLIFLRQRVGFSVTDVLFTCVLISSLGAVLDMTMSVTTALFEMRQVHPAITPRELFRAGMEMGQDMTGTMSTTLILAFVGSAVTTLLSLLTYGTQIHQLLNSDYLTLEVFQSLVGSLAVILAVPLASAFSAWALGAPSQGRREPQSR</sequence>
<feature type="transmembrane region" description="Helical" evidence="1">
    <location>
        <begin position="355"/>
        <end position="376"/>
    </location>
</feature>
<accession>A0ABS2F1G3</accession>
<dbReference type="InterPro" id="IPR012507">
    <property type="entry name" value="YibE_F"/>
</dbReference>
<evidence type="ECO:0000313" key="2">
    <source>
        <dbReference type="EMBL" id="MBM6774402.1"/>
    </source>
</evidence>
<dbReference type="PANTHER" id="PTHR41771">
    <property type="entry name" value="MEMBRANE PROTEIN-RELATED"/>
    <property type="match status" value="1"/>
</dbReference>
<reference evidence="2 3" key="1">
    <citation type="journal article" date="2021" name="Sci. Rep.">
        <title>The distribution of antibiotic resistance genes in chicken gut microbiota commensals.</title>
        <authorList>
            <person name="Juricova H."/>
            <person name="Matiasovicova J."/>
            <person name="Kubasova T."/>
            <person name="Cejkova D."/>
            <person name="Rychlik I."/>
        </authorList>
    </citation>
    <scope>NUCLEOTIDE SEQUENCE [LARGE SCALE GENOMIC DNA]</scope>
    <source>
        <strain evidence="2 3">An794</strain>
    </source>
</reference>
<dbReference type="EMBL" id="JACSNQ010000003">
    <property type="protein sequence ID" value="MBM6774402.1"/>
    <property type="molecule type" value="Genomic_DNA"/>
</dbReference>
<proteinExistence type="predicted"/>
<name>A0ABS2F1G3_9ACTN</name>
<dbReference type="PANTHER" id="PTHR41771:SF1">
    <property type="entry name" value="MEMBRANE PROTEIN"/>
    <property type="match status" value="1"/>
</dbReference>
<feature type="transmembrane region" description="Helical" evidence="1">
    <location>
        <begin position="211"/>
        <end position="231"/>
    </location>
</feature>
<keyword evidence="1" id="KW-0812">Transmembrane</keyword>
<evidence type="ECO:0000256" key="1">
    <source>
        <dbReference type="SAM" id="Phobius"/>
    </source>
</evidence>
<gene>
    <name evidence="2" type="ORF">H9X80_02385</name>
</gene>
<keyword evidence="1" id="KW-1133">Transmembrane helix</keyword>
<dbReference type="Pfam" id="PF07907">
    <property type="entry name" value="YibE_F"/>
    <property type="match status" value="1"/>
</dbReference>
<evidence type="ECO:0000313" key="3">
    <source>
        <dbReference type="Proteomes" id="UP000712527"/>
    </source>
</evidence>